<dbReference type="RefSeq" id="WP_261236028.1">
    <property type="nucleotide sequence ID" value="NZ_JAMXFA010000019.1"/>
</dbReference>
<proteinExistence type="predicted"/>
<dbReference type="Proteomes" id="UP001525961">
    <property type="component" value="Unassembled WGS sequence"/>
</dbReference>
<comment type="caution">
    <text evidence="1">The sequence shown here is derived from an EMBL/GenBank/DDBJ whole genome shotgun (WGS) entry which is preliminary data.</text>
</comment>
<evidence type="ECO:0000313" key="1">
    <source>
        <dbReference type="EMBL" id="MCT7979159.1"/>
    </source>
</evidence>
<accession>A0ABT2N8Y2</accession>
<protein>
    <submittedName>
        <fullName evidence="1">Uncharacterized protein</fullName>
    </submittedName>
</protein>
<name>A0ABT2N8Y2_9CYAN</name>
<keyword evidence="2" id="KW-1185">Reference proteome</keyword>
<organism evidence="1 2">
    <name type="scientific">Laspinema olomoucense D3b</name>
    <dbReference type="NCBI Taxonomy" id="2953688"/>
    <lineage>
        <taxon>Bacteria</taxon>
        <taxon>Bacillati</taxon>
        <taxon>Cyanobacteriota</taxon>
        <taxon>Cyanophyceae</taxon>
        <taxon>Oscillatoriophycideae</taxon>
        <taxon>Oscillatoriales</taxon>
        <taxon>Laspinemataceae</taxon>
        <taxon>Laspinema</taxon>
        <taxon>Laspinema olomoucense</taxon>
    </lineage>
</organism>
<reference evidence="1 2" key="1">
    <citation type="journal article" date="2022" name="Front. Microbiol.">
        <title>High genomic differentiation and limited gene flow indicate recent cryptic speciation within the genus Laspinema (cyanobacteria).</title>
        <authorList>
            <person name="Stanojkovic A."/>
            <person name="Skoupy S."/>
            <person name="Skaloud P."/>
            <person name="Dvorak P."/>
        </authorList>
    </citation>
    <scope>NUCLEOTIDE SEQUENCE [LARGE SCALE GENOMIC DNA]</scope>
    <source>
        <strain evidence="1 2">D3b</strain>
    </source>
</reference>
<gene>
    <name evidence="1" type="ORF">NG792_15720</name>
</gene>
<sequence>MKTSNCPASSCRHCRFYTPEGRRGGNCQQLGVLVRGGWKACSLALPPFAPSWEEIKPEMIILEDQRLRVEGTLSLERAFYQPSAERHNGQTDSVVVSTNLNKPDNGEHFLSVS</sequence>
<dbReference type="EMBL" id="JAMXFA010000019">
    <property type="protein sequence ID" value="MCT7979159.1"/>
    <property type="molecule type" value="Genomic_DNA"/>
</dbReference>
<evidence type="ECO:0000313" key="2">
    <source>
        <dbReference type="Proteomes" id="UP001525961"/>
    </source>
</evidence>